<dbReference type="InterPro" id="IPR057983">
    <property type="entry name" value="NAA35-like_N"/>
</dbReference>
<feature type="domain" description="NAA35-like N-terminal" evidence="9">
    <location>
        <begin position="545"/>
        <end position="687"/>
    </location>
</feature>
<dbReference type="GO" id="GO:0005840">
    <property type="term" value="C:ribosome"/>
    <property type="evidence" value="ECO:0007669"/>
    <property type="project" value="UniProtKB-KW"/>
</dbReference>
<dbReference type="IntAct" id="A0A1D6QBY0">
    <property type="interactions" value="3"/>
</dbReference>
<dbReference type="HAMAP" id="MF_01343_B">
    <property type="entry name" value="Ribosomal_uS15_B"/>
    <property type="match status" value="1"/>
</dbReference>
<evidence type="ECO:0000256" key="3">
    <source>
        <dbReference type="ARBA" id="ARBA00008434"/>
    </source>
</evidence>
<dbReference type="Gene3D" id="1.10.287.10">
    <property type="entry name" value="S15/NS1, RNA-binding"/>
    <property type="match status" value="1"/>
</dbReference>
<evidence type="ECO:0000256" key="7">
    <source>
        <dbReference type="ARBA" id="ARBA00035250"/>
    </source>
</evidence>
<keyword evidence="5" id="KW-0689">Ribosomal protein</keyword>
<gene>
    <name evidence="11" type="ORF">ZEAMMB73_Zm00001d052009</name>
</gene>
<dbReference type="Pfam" id="PF25789">
    <property type="entry name" value="TPR_NAA35"/>
    <property type="match status" value="1"/>
</dbReference>
<evidence type="ECO:0000259" key="9">
    <source>
        <dbReference type="Pfam" id="PF04112"/>
    </source>
</evidence>
<evidence type="ECO:0000313" key="11">
    <source>
        <dbReference type="EMBL" id="AQK55748.1"/>
    </source>
</evidence>
<name>A0A1D6QBY0_MAIZE</name>
<dbReference type="PaxDb" id="4577-GRMZM5G806771_P01"/>
<dbReference type="NCBIfam" id="TIGR00952">
    <property type="entry name" value="S15_bact"/>
    <property type="match status" value="1"/>
</dbReference>
<comment type="similarity">
    <text evidence="2">Belongs to the MAK10 family.</text>
</comment>
<dbReference type="GO" id="GO:0003735">
    <property type="term" value="F:structural constituent of ribosome"/>
    <property type="evidence" value="ECO:0007669"/>
    <property type="project" value="InterPro"/>
</dbReference>
<feature type="compositionally biased region" description="Basic residues" evidence="8">
    <location>
        <begin position="1"/>
        <end position="12"/>
    </location>
</feature>
<dbReference type="EMBL" id="CM000780">
    <property type="protein sequence ID" value="AQK55748.1"/>
    <property type="molecule type" value="Genomic_DNA"/>
</dbReference>
<dbReference type="STRING" id="4577.A0A1D6QBY0"/>
<evidence type="ECO:0000256" key="1">
    <source>
        <dbReference type="ARBA" id="ARBA00004496"/>
    </source>
</evidence>
<comment type="subcellular location">
    <subcellularLocation>
        <location evidence="1">Cytoplasm</location>
    </subcellularLocation>
</comment>
<dbReference type="InParanoid" id="A0A1D6QBY0"/>
<feature type="compositionally biased region" description="Pro residues" evidence="8">
    <location>
        <begin position="24"/>
        <end position="35"/>
    </location>
</feature>
<feature type="region of interest" description="Disordered" evidence="8">
    <location>
        <begin position="1"/>
        <end position="104"/>
    </location>
</feature>
<dbReference type="InterPro" id="IPR007244">
    <property type="entry name" value="Naa35_N"/>
</dbReference>
<sequence>MALRRITPRRRPVLPVPRAFSSSPPFPPPPPPANDPDPDAAQPPSSSPPPNSGAPRNPESSFFQDIKDRLRSSPTSPSPRRIPTTLPRPDPARGAPSSGPPIGDIRRMLQNFRLTGSTSDAPSTSAPGSNPSFMDLLKNHLDQGANARQAELGFNAIGESLKRPRPPKPFITPSSRNIFCRELERTSKALGARQEENGSAIELKGSYSYEELGKRLGELRPAGAGKDGKEWFSLKELQGRIAKLAEQESQLAGPFSEMRRGIRNLQKQGKPGRPVNIQALLNPVGQPTPDYMSGPPQVELLEKYFHPDHMSSEEKMKLELQRVRDEFKMSENDCGSARVQIAQLTLKIKHLSTVLHKKDKHSRKGLQEMVQRRKKYLKYLRRTDWDSYCLVLSKLGLRDVPEYKAPDYKSKATTKAKSKKSKSKGKKRKAATRPAVLGQRLVGCALVPRPPSHHATSKNIPPIPNPSAAAAAAAAVAKEQERDTAYPLVAAPDLAAARLSSMEARSSSSAAAVPPPLSIPSSSDQCVWADASPLLAAACRDLEDGELVHGENFSLFAAMSALEIMDPKMDSGIERSRYNSIDEAIEDGVAPIPLSLDRTLDVQRSIDVMDHLFSCEATWHKGHTLAQTVFTCIYLMRMERTSSHAVLNSFCRILRATCNAVISAVSTARTHEEEDLFTMSFGLPLRDEGDDKCLSILNSVEEIISRQLRACKAQALSKKKTLEGLESLQDNPDLEEDYCRALLCRLRFRKHFYHVIMCMRKPHGRGLELARKHVASCLTELNLMHKSRKFLKSQSSTMVQQSDGNCTTASGCQPVGFDVSLNSRLLSPTPPRAVKVLSWSNAIRYFERLLHDLDVICALSLNPVLDNVLHFIVQFQKTVPDLVPRAFLQTLLVQDGKLYGEYFFSDVISRALSLPDIIGDKEFQMNEFVVQLGQLVINLIKILCTNTAWQRRKLGKSLQDWSTISIQEHAYWVAFRFLTLGFELDLYSPGEYSMVYWYMYVVLTKLIEKMQLRVLASSETSRRKGKKKKDHLKDSARDMAFSSSCLLPQCYLLLSEGLSMMLAVLRNESRSFQLPSIFNTEQERFMQHFDLLLKARVPEHISFYSFKESSSRAGMSDLVKYNFFKEIQKIVPSLRGSFASEPEKLAEVRRIEQVAEHNRIALNIISQVGAGDPSLRVSFEFTHHPHFAVAVVKRS</sequence>
<dbReference type="GO" id="GO:0031417">
    <property type="term" value="C:NatC complex"/>
    <property type="evidence" value="ECO:0007669"/>
    <property type="project" value="InterPro"/>
</dbReference>
<dbReference type="GO" id="GO:1990904">
    <property type="term" value="C:ribonucleoprotein complex"/>
    <property type="evidence" value="ECO:0007669"/>
    <property type="project" value="UniProtKB-KW"/>
</dbReference>
<keyword evidence="4" id="KW-0963">Cytoplasm</keyword>
<dbReference type="eggNOG" id="KOG2815">
    <property type="taxonomic scope" value="Eukaryota"/>
</dbReference>
<keyword evidence="6" id="KW-0687">Ribonucleoprotein</keyword>
<evidence type="ECO:0000256" key="4">
    <source>
        <dbReference type="ARBA" id="ARBA00022490"/>
    </source>
</evidence>
<dbReference type="SUPFAM" id="SSF47060">
    <property type="entry name" value="S15/NS1 RNA-binding domain"/>
    <property type="match status" value="1"/>
</dbReference>
<dbReference type="AlphaFoldDB" id="A0A1D6QBY0"/>
<reference evidence="11" key="1">
    <citation type="submission" date="2015-12" db="EMBL/GenBank/DDBJ databases">
        <title>Update maize B73 reference genome by single molecule sequencing technologies.</title>
        <authorList>
            <consortium name="Maize Genome Sequencing Project"/>
            <person name="Ware D."/>
        </authorList>
    </citation>
    <scope>NUCLEOTIDE SEQUENCE</scope>
    <source>
        <tissue evidence="11">Seedling</tissue>
    </source>
</reference>
<evidence type="ECO:0000259" key="10">
    <source>
        <dbReference type="Pfam" id="PF25789"/>
    </source>
</evidence>
<evidence type="ECO:0000256" key="6">
    <source>
        <dbReference type="ARBA" id="ARBA00023274"/>
    </source>
</evidence>
<feature type="region of interest" description="Disordered" evidence="8">
    <location>
        <begin position="409"/>
        <end position="433"/>
    </location>
</feature>
<organism evidence="11">
    <name type="scientific">Zea mays</name>
    <name type="common">Maize</name>
    <dbReference type="NCBI Taxonomy" id="4577"/>
    <lineage>
        <taxon>Eukaryota</taxon>
        <taxon>Viridiplantae</taxon>
        <taxon>Streptophyta</taxon>
        <taxon>Embryophyta</taxon>
        <taxon>Tracheophyta</taxon>
        <taxon>Spermatophyta</taxon>
        <taxon>Magnoliopsida</taxon>
        <taxon>Liliopsida</taxon>
        <taxon>Poales</taxon>
        <taxon>Poaceae</taxon>
        <taxon>PACMAD clade</taxon>
        <taxon>Panicoideae</taxon>
        <taxon>Andropogonodae</taxon>
        <taxon>Andropogoneae</taxon>
        <taxon>Tripsacinae</taxon>
        <taxon>Zea</taxon>
    </lineage>
</organism>
<dbReference type="InterPro" id="IPR005290">
    <property type="entry name" value="Ribosomal_uS15_bac-type"/>
</dbReference>
<dbReference type="GO" id="GO:0006412">
    <property type="term" value="P:translation"/>
    <property type="evidence" value="ECO:0007669"/>
    <property type="project" value="InterPro"/>
</dbReference>
<feature type="domain" description="NAA35-like TPR repeats" evidence="10">
    <location>
        <begin position="966"/>
        <end position="1190"/>
    </location>
</feature>
<dbReference type="Pfam" id="PF04112">
    <property type="entry name" value="Mak10"/>
    <property type="match status" value="1"/>
</dbReference>
<dbReference type="InterPro" id="IPR009068">
    <property type="entry name" value="uS15_NS1_RNA-bd_sf"/>
</dbReference>
<accession>A0A1D6QBY0</accession>
<evidence type="ECO:0000256" key="8">
    <source>
        <dbReference type="SAM" id="MobiDB-lite"/>
    </source>
</evidence>
<dbReference type="ExpressionAtlas" id="A0A1D6QBY0">
    <property type="expression patterns" value="baseline and differential"/>
</dbReference>
<evidence type="ECO:0000256" key="5">
    <source>
        <dbReference type="ARBA" id="ARBA00022980"/>
    </source>
</evidence>
<dbReference type="InterPro" id="IPR000589">
    <property type="entry name" value="Ribosomal_uS15"/>
</dbReference>
<dbReference type="PANTHER" id="PTHR21373">
    <property type="entry name" value="GLUCOSE REPRESSIBLE PROTEIN MAK10"/>
    <property type="match status" value="1"/>
</dbReference>
<proteinExistence type="inferred from homology"/>
<feature type="compositionally biased region" description="Basic residues" evidence="8">
    <location>
        <begin position="412"/>
        <end position="431"/>
    </location>
</feature>
<feature type="compositionally biased region" description="Low complexity" evidence="8">
    <location>
        <begin position="72"/>
        <end position="87"/>
    </location>
</feature>
<dbReference type="InterPro" id="IPR057982">
    <property type="entry name" value="TPR_NAA35"/>
</dbReference>
<dbReference type="SMR" id="A0A1D6QBY0"/>
<dbReference type="SMART" id="SM01387">
    <property type="entry name" value="Ribosomal_S15"/>
    <property type="match status" value="1"/>
</dbReference>
<dbReference type="PANTHER" id="PTHR21373:SF0">
    <property type="entry name" value="N-ALPHA-ACETYLTRANSFERASE 35, NATC AUXILIARY SUBUNIT"/>
    <property type="match status" value="1"/>
</dbReference>
<comment type="similarity">
    <text evidence="3">Belongs to the universal ribosomal protein uS15 family.</text>
</comment>
<dbReference type="CDD" id="cd00353">
    <property type="entry name" value="Ribosomal_S15p_S13e"/>
    <property type="match status" value="1"/>
</dbReference>
<evidence type="ECO:0000256" key="2">
    <source>
        <dbReference type="ARBA" id="ARBA00006289"/>
    </source>
</evidence>
<dbReference type="Pfam" id="PF00312">
    <property type="entry name" value="Ribosomal_S15"/>
    <property type="match status" value="1"/>
</dbReference>
<protein>
    <recommendedName>
        <fullName evidence="7">Small ribosomal subunit protein uS15c</fullName>
    </recommendedName>
</protein>
<dbReference type="FunCoup" id="A0A1D6QBY0">
    <property type="interactions" value="1080"/>
</dbReference>